<reference evidence="2" key="1">
    <citation type="submission" date="2019-08" db="EMBL/GenBank/DDBJ databases">
        <title>Carotenoids and Carotenoid Binding Proteins in the Halophilic Cyanobacterium Euhalothece sp. ZM00.</title>
        <authorList>
            <person name="Cho S.M."/>
            <person name="Song J.Y."/>
            <person name="Park Y.-I."/>
        </authorList>
    </citation>
    <scope>NUCLEOTIDE SEQUENCE [LARGE SCALE GENOMIC DNA]</scope>
    <source>
        <strain evidence="2">Z-M001</strain>
    </source>
</reference>
<dbReference type="Proteomes" id="UP000318453">
    <property type="component" value="Chromosome"/>
</dbReference>
<dbReference type="KEGG" id="enn:FRE64_11890"/>
<proteinExistence type="predicted"/>
<dbReference type="Gene3D" id="1.10.260.40">
    <property type="entry name" value="lambda repressor-like DNA-binding domains"/>
    <property type="match status" value="1"/>
</dbReference>
<organism evidence="2 3">
    <name type="scientific">Euhalothece natronophila Z-M001</name>
    <dbReference type="NCBI Taxonomy" id="522448"/>
    <lineage>
        <taxon>Bacteria</taxon>
        <taxon>Bacillati</taxon>
        <taxon>Cyanobacteriota</taxon>
        <taxon>Cyanophyceae</taxon>
        <taxon>Oscillatoriophycideae</taxon>
        <taxon>Chroococcales</taxon>
        <taxon>Halothecacae</taxon>
        <taxon>Halothece cluster</taxon>
        <taxon>Euhalothece</taxon>
    </lineage>
</organism>
<dbReference type="Pfam" id="PF01381">
    <property type="entry name" value="HTH_3"/>
    <property type="match status" value="1"/>
</dbReference>
<protein>
    <submittedName>
        <fullName evidence="2">Helix-turn-helix domain-containing protein</fullName>
    </submittedName>
</protein>
<dbReference type="AlphaFoldDB" id="A0A5B8NNH5"/>
<evidence type="ECO:0000259" key="1">
    <source>
        <dbReference type="Pfam" id="PF01381"/>
    </source>
</evidence>
<gene>
    <name evidence="2" type="ORF">FRE64_11890</name>
</gene>
<evidence type="ECO:0000313" key="3">
    <source>
        <dbReference type="Proteomes" id="UP000318453"/>
    </source>
</evidence>
<accession>A0A5B8NNH5</accession>
<sequence length="58" mass="6528">MEAREDISEVAKEANISQEELKRFLSKEDNPNFMTLTSILKAVGLTIDFKPSVSVNQD</sequence>
<feature type="domain" description="HTH cro/C1-type" evidence="1">
    <location>
        <begin position="7"/>
        <end position="49"/>
    </location>
</feature>
<dbReference type="InterPro" id="IPR001387">
    <property type="entry name" value="Cro/C1-type_HTH"/>
</dbReference>
<evidence type="ECO:0000313" key="2">
    <source>
        <dbReference type="EMBL" id="QDZ40594.1"/>
    </source>
</evidence>
<dbReference type="OrthoDB" id="427098at2"/>
<dbReference type="GO" id="GO:0003677">
    <property type="term" value="F:DNA binding"/>
    <property type="evidence" value="ECO:0007669"/>
    <property type="project" value="InterPro"/>
</dbReference>
<keyword evidence="3" id="KW-1185">Reference proteome</keyword>
<dbReference type="InterPro" id="IPR010982">
    <property type="entry name" value="Lambda_DNA-bd_dom_sf"/>
</dbReference>
<name>A0A5B8NNH5_9CHRO</name>
<dbReference type="SUPFAM" id="SSF47413">
    <property type="entry name" value="lambda repressor-like DNA-binding domains"/>
    <property type="match status" value="1"/>
</dbReference>
<dbReference type="EMBL" id="CP042326">
    <property type="protein sequence ID" value="QDZ40594.1"/>
    <property type="molecule type" value="Genomic_DNA"/>
</dbReference>